<sequence length="179" mass="20072">MFTDTTPLISGATSFFITKSDDPDSSSWFDRLFEDEDKGMFSCLQLTWTQRMLCCVIFCGLGFLSLFISLSFFIFPTKFALIFTFGNVLLFVGTSFLRSVKAQIVSIFNDPAKLVAVIIYFVSIGLTLFSSLYLNSTILTLLSVIIEICSCVWYVASYIPYAQTCLSSAFKSCFKKSTD</sequence>
<dbReference type="InterPro" id="IPR011691">
    <property type="entry name" value="Vesicle_transpt_SFT2"/>
</dbReference>
<comment type="similarity">
    <text evidence="7 8">Belongs to the SFT2 family.</text>
</comment>
<evidence type="ECO:0000256" key="6">
    <source>
        <dbReference type="ARBA" id="ARBA00023136"/>
    </source>
</evidence>
<evidence type="ECO:0000313" key="10">
    <source>
        <dbReference type="Proteomes" id="UP000014680"/>
    </source>
</evidence>
<dbReference type="GeneID" id="14882661"/>
<keyword evidence="4 8" id="KW-0653">Protein transport</keyword>
<dbReference type="EMBL" id="KB207240">
    <property type="protein sequence ID" value="ELP83759.1"/>
    <property type="molecule type" value="Genomic_DNA"/>
</dbReference>
<accession>A0A0A1TUM8</accession>
<evidence type="ECO:0000256" key="3">
    <source>
        <dbReference type="ARBA" id="ARBA00022692"/>
    </source>
</evidence>
<feature type="transmembrane region" description="Helical" evidence="8">
    <location>
        <begin position="52"/>
        <end position="74"/>
    </location>
</feature>
<gene>
    <name evidence="9" type="ORF">EIN_469830</name>
</gene>
<dbReference type="GO" id="GO:0012505">
    <property type="term" value="C:endomembrane system"/>
    <property type="evidence" value="ECO:0007669"/>
    <property type="project" value="UniProtKB-ARBA"/>
</dbReference>
<feature type="transmembrane region" description="Helical" evidence="8">
    <location>
        <begin position="80"/>
        <end position="100"/>
    </location>
</feature>
<keyword evidence="3 8" id="KW-0812">Transmembrane</keyword>
<evidence type="ECO:0000256" key="4">
    <source>
        <dbReference type="ARBA" id="ARBA00022927"/>
    </source>
</evidence>
<evidence type="ECO:0000256" key="5">
    <source>
        <dbReference type="ARBA" id="ARBA00022989"/>
    </source>
</evidence>
<feature type="transmembrane region" description="Helical" evidence="8">
    <location>
        <begin position="112"/>
        <end position="132"/>
    </location>
</feature>
<dbReference type="VEuPathDB" id="AmoebaDB:EIN_469830"/>
<proteinExistence type="inferred from homology"/>
<keyword evidence="2 8" id="KW-0813">Transport</keyword>
<keyword evidence="5 8" id="KW-1133">Transmembrane helix</keyword>
<dbReference type="KEGG" id="eiv:EIN_469830"/>
<dbReference type="AlphaFoldDB" id="A0A0A1TUM8"/>
<dbReference type="RefSeq" id="XP_004183105.1">
    <property type="nucleotide sequence ID" value="XM_004183057.1"/>
</dbReference>
<dbReference type="OrthoDB" id="73614at2759"/>
<evidence type="ECO:0000256" key="8">
    <source>
        <dbReference type="RuleBase" id="RU363111"/>
    </source>
</evidence>
<dbReference type="OMA" id="CVREAIW"/>
<dbReference type="PANTHER" id="PTHR23137:SF6">
    <property type="entry name" value="VESICLE TRANSPORT PROTEIN"/>
    <property type="match status" value="1"/>
</dbReference>
<dbReference type="GO" id="GO:0016020">
    <property type="term" value="C:membrane"/>
    <property type="evidence" value="ECO:0007669"/>
    <property type="project" value="UniProtKB-SubCell"/>
</dbReference>
<dbReference type="Proteomes" id="UP000014680">
    <property type="component" value="Unassembled WGS sequence"/>
</dbReference>
<reference evidence="9 10" key="1">
    <citation type="submission" date="2012-10" db="EMBL/GenBank/DDBJ databases">
        <authorList>
            <person name="Zafar N."/>
            <person name="Inman J."/>
            <person name="Hall N."/>
            <person name="Lorenzi H."/>
            <person name="Caler E."/>
        </authorList>
    </citation>
    <scope>NUCLEOTIDE SEQUENCE [LARGE SCALE GENOMIC DNA]</scope>
    <source>
        <strain evidence="9 10">IP1</strain>
    </source>
</reference>
<dbReference type="InterPro" id="IPR007305">
    <property type="entry name" value="Vesicle_transpt_Got1/SFT2"/>
</dbReference>
<evidence type="ECO:0000256" key="2">
    <source>
        <dbReference type="ARBA" id="ARBA00022448"/>
    </source>
</evidence>
<organism evidence="9 10">
    <name type="scientific">Entamoeba invadens IP1</name>
    <dbReference type="NCBI Taxonomy" id="370355"/>
    <lineage>
        <taxon>Eukaryota</taxon>
        <taxon>Amoebozoa</taxon>
        <taxon>Evosea</taxon>
        <taxon>Archamoebae</taxon>
        <taxon>Mastigamoebida</taxon>
        <taxon>Entamoebidae</taxon>
        <taxon>Entamoeba</taxon>
    </lineage>
</organism>
<dbReference type="GO" id="GO:0005737">
    <property type="term" value="C:cytoplasm"/>
    <property type="evidence" value="ECO:0007669"/>
    <property type="project" value="UniProtKB-ARBA"/>
</dbReference>
<evidence type="ECO:0000313" key="9">
    <source>
        <dbReference type="EMBL" id="ELP83759.1"/>
    </source>
</evidence>
<keyword evidence="6 8" id="KW-0472">Membrane</keyword>
<evidence type="ECO:0000256" key="1">
    <source>
        <dbReference type="ARBA" id="ARBA00004141"/>
    </source>
</evidence>
<comment type="subcellular location">
    <subcellularLocation>
        <location evidence="1 8">Membrane</location>
        <topology evidence="1 8">Multi-pass membrane protein</topology>
    </subcellularLocation>
</comment>
<dbReference type="GO" id="GO:0016192">
    <property type="term" value="P:vesicle-mediated transport"/>
    <property type="evidence" value="ECO:0007669"/>
    <property type="project" value="InterPro"/>
</dbReference>
<dbReference type="PANTHER" id="PTHR23137">
    <property type="entry name" value="VESICLE TRANSPORT PROTEIN-RELATED"/>
    <property type="match status" value="1"/>
</dbReference>
<name>A0A0A1TUM8_ENTIV</name>
<dbReference type="GO" id="GO:0015031">
    <property type="term" value="P:protein transport"/>
    <property type="evidence" value="ECO:0007669"/>
    <property type="project" value="UniProtKB-KW"/>
</dbReference>
<evidence type="ECO:0000256" key="7">
    <source>
        <dbReference type="ARBA" id="ARBA00025800"/>
    </source>
</evidence>
<keyword evidence="10" id="KW-1185">Reference proteome</keyword>
<comment type="function">
    <text evidence="8">May be involved in fusion of retrograde transport vesicles derived from an endocytic compartment with the Golgi complex.</text>
</comment>
<protein>
    <recommendedName>
        <fullName evidence="8">Vesicle transport protein</fullName>
    </recommendedName>
</protein>
<dbReference type="Pfam" id="PF04178">
    <property type="entry name" value="Got1"/>
    <property type="match status" value="1"/>
</dbReference>
<feature type="transmembrane region" description="Helical" evidence="8">
    <location>
        <begin position="138"/>
        <end position="161"/>
    </location>
</feature>